<protein>
    <submittedName>
        <fullName evidence="1">Uncharacterized protein</fullName>
    </submittedName>
</protein>
<sequence>MKFLIKGLAVKQPFGDNACLKPSAVSDRHYKQFCMMVMN</sequence>
<dbReference type="PATRIC" id="fig|1030841.3.peg.2220"/>
<dbReference type="STRING" id="1030841.HMPREF9370_2233"/>
<organism evidence="1 2">
    <name type="scientific">Neisseria wadsworthii 9715</name>
    <dbReference type="NCBI Taxonomy" id="1030841"/>
    <lineage>
        <taxon>Bacteria</taxon>
        <taxon>Pseudomonadati</taxon>
        <taxon>Pseudomonadota</taxon>
        <taxon>Betaproteobacteria</taxon>
        <taxon>Neisseriales</taxon>
        <taxon>Neisseriaceae</taxon>
        <taxon>Neisseria</taxon>
    </lineage>
</organism>
<dbReference type="Proteomes" id="UP000005336">
    <property type="component" value="Unassembled WGS sequence"/>
</dbReference>
<name>G4CT23_9NEIS</name>
<accession>G4CT23</accession>
<keyword evidence="2" id="KW-1185">Reference proteome</keyword>
<dbReference type="EMBL" id="AGAZ01000074">
    <property type="protein sequence ID" value="EGZ44385.1"/>
    <property type="molecule type" value="Genomic_DNA"/>
</dbReference>
<evidence type="ECO:0000313" key="1">
    <source>
        <dbReference type="EMBL" id="EGZ44385.1"/>
    </source>
</evidence>
<comment type="caution">
    <text evidence="1">The sequence shown here is derived from an EMBL/GenBank/DDBJ whole genome shotgun (WGS) entry which is preliminary data.</text>
</comment>
<proteinExistence type="predicted"/>
<reference evidence="1 2" key="1">
    <citation type="submission" date="2011-06" db="EMBL/GenBank/DDBJ databases">
        <authorList>
            <person name="Muzny D."/>
            <person name="Qin X."/>
            <person name="Deng J."/>
            <person name="Jiang H."/>
            <person name="Liu Y."/>
            <person name="Qu J."/>
            <person name="Song X.-Z."/>
            <person name="Zhang L."/>
            <person name="Thornton R."/>
            <person name="Coyle M."/>
            <person name="Francisco L."/>
            <person name="Jackson L."/>
            <person name="Javaid M."/>
            <person name="Korchina V."/>
            <person name="Kovar C."/>
            <person name="Mata R."/>
            <person name="Mathew T."/>
            <person name="Ngo R."/>
            <person name="Nguyen L."/>
            <person name="Nguyen N."/>
            <person name="Okwuonu G."/>
            <person name="Ongeri F."/>
            <person name="Pham C."/>
            <person name="Simmons D."/>
            <person name="Wilczek-Boney K."/>
            <person name="Hale W."/>
            <person name="Jakkamsetti A."/>
            <person name="Pham P."/>
            <person name="Ruth R."/>
            <person name="San Lucas F."/>
            <person name="Warren J."/>
            <person name="Zhang J."/>
            <person name="Zhao Z."/>
            <person name="Zhou C."/>
            <person name="Zhu D."/>
            <person name="Lee S."/>
            <person name="Bess C."/>
            <person name="Blankenburg K."/>
            <person name="Forbes L."/>
            <person name="Fu Q."/>
            <person name="Gubbala S."/>
            <person name="Hirani K."/>
            <person name="Jayaseelan J.C."/>
            <person name="Lara F."/>
            <person name="Munidasa M."/>
            <person name="Palculict T."/>
            <person name="Patil S."/>
            <person name="Pu L.-L."/>
            <person name="Saada N."/>
            <person name="Tang L."/>
            <person name="Weissenberger G."/>
            <person name="Zhu Y."/>
            <person name="Hemphill L."/>
            <person name="Shang Y."/>
            <person name="Youmans B."/>
            <person name="Ayvaz T."/>
            <person name="Ross M."/>
            <person name="Santibanez J."/>
            <person name="Aqrawi P."/>
            <person name="Gross S."/>
            <person name="Joshi V."/>
            <person name="Fowler G."/>
            <person name="Nazareth L."/>
            <person name="Reid J."/>
            <person name="Worley K."/>
            <person name="Petrosino J."/>
            <person name="Highlander S."/>
            <person name="Gibbs R."/>
        </authorList>
    </citation>
    <scope>NUCLEOTIDE SEQUENCE [LARGE SCALE GENOMIC DNA]</scope>
    <source>
        <strain evidence="1 2">9715</strain>
    </source>
</reference>
<dbReference type="AlphaFoldDB" id="G4CT23"/>
<dbReference type="HOGENOM" id="CLU_3313408_0_0_4"/>
<evidence type="ECO:0000313" key="2">
    <source>
        <dbReference type="Proteomes" id="UP000005336"/>
    </source>
</evidence>
<gene>
    <name evidence="1" type="ORF">HMPREF9370_2233</name>
</gene>